<dbReference type="Gene3D" id="3.60.21.10">
    <property type="match status" value="1"/>
</dbReference>
<dbReference type="Proteomes" id="UP000094463">
    <property type="component" value="Chromosome"/>
</dbReference>
<reference evidence="4 5" key="1">
    <citation type="submission" date="2015-08" db="EMBL/GenBank/DDBJ databases">
        <title>The complete genome sequence of Bacillus beveridgei MLTeJB.</title>
        <authorList>
            <person name="Hanson T.E."/>
            <person name="Mesa C."/>
            <person name="Basesman S.M."/>
            <person name="Oremland R.S."/>
        </authorList>
    </citation>
    <scope>NUCLEOTIDE SEQUENCE [LARGE SCALE GENOMIC DNA]</scope>
    <source>
        <strain evidence="4 5">MLTeJB</strain>
    </source>
</reference>
<dbReference type="OrthoDB" id="9800565at2"/>
<comment type="similarity">
    <text evidence="1 2">Belongs to the metallophosphoesterase superfamily. YfcE family.</text>
</comment>
<dbReference type="SUPFAM" id="SSF56300">
    <property type="entry name" value="Metallo-dependent phosphatases"/>
    <property type="match status" value="1"/>
</dbReference>
<keyword evidence="5" id="KW-1185">Reference proteome</keyword>
<dbReference type="NCBIfam" id="TIGR00040">
    <property type="entry name" value="yfcE"/>
    <property type="match status" value="1"/>
</dbReference>
<name>A0A1D7QTM2_9BACI</name>
<dbReference type="GO" id="GO:0016787">
    <property type="term" value="F:hydrolase activity"/>
    <property type="evidence" value="ECO:0007669"/>
    <property type="project" value="UniProtKB-UniRule"/>
</dbReference>
<evidence type="ECO:0000313" key="4">
    <source>
        <dbReference type="EMBL" id="AOM82325.1"/>
    </source>
</evidence>
<dbReference type="PANTHER" id="PTHR11124">
    <property type="entry name" value="VACUOLAR SORTING PROTEIN VPS29"/>
    <property type="match status" value="1"/>
</dbReference>
<evidence type="ECO:0000256" key="1">
    <source>
        <dbReference type="ARBA" id="ARBA00008950"/>
    </source>
</evidence>
<comment type="cofactor">
    <cofactor evidence="2">
        <name>a divalent metal cation</name>
        <dbReference type="ChEBI" id="CHEBI:60240"/>
    </cofactor>
</comment>
<evidence type="ECO:0000256" key="2">
    <source>
        <dbReference type="RuleBase" id="RU362039"/>
    </source>
</evidence>
<protein>
    <recommendedName>
        <fullName evidence="2">Phosphoesterase</fullName>
        <ecNumber evidence="2">3.1.4.-</ecNumber>
    </recommendedName>
</protein>
<dbReference type="RefSeq" id="WP_069364430.1">
    <property type="nucleotide sequence ID" value="NZ_CP012502.1"/>
</dbReference>
<evidence type="ECO:0000259" key="3">
    <source>
        <dbReference type="Pfam" id="PF12850"/>
    </source>
</evidence>
<dbReference type="Pfam" id="PF12850">
    <property type="entry name" value="Metallophos_2"/>
    <property type="match status" value="1"/>
</dbReference>
<dbReference type="KEGG" id="bbev:BBEV_0955"/>
<dbReference type="InterPro" id="IPR000979">
    <property type="entry name" value="Phosphodiesterase_MJ0936/Vps29"/>
</dbReference>
<dbReference type="InterPro" id="IPR024654">
    <property type="entry name" value="Calcineurin-like_PHP_lpxH"/>
</dbReference>
<evidence type="ECO:0000313" key="5">
    <source>
        <dbReference type="Proteomes" id="UP000094463"/>
    </source>
</evidence>
<proteinExistence type="inferred from homology"/>
<dbReference type="AlphaFoldDB" id="A0A1D7QTM2"/>
<accession>A0A1D7QTM2</accession>
<sequence length="170" mass="18908">MRALVISDSHGWVKEVGEVRDRHKEEVDIMFHCGDSELKKDTPELEGIHTVSGNCDFGKDFPDEIVEDAGEERFFAGHGHLFGIKMSELNLVYKGQEAEATICLFGHTHQPTAVLSRGLLLVNPGSLREPRGYPAGSYAIIESDAHVYSVTFYNVNGEKLTDLSKTFPKE</sequence>
<dbReference type="EMBL" id="CP012502">
    <property type="protein sequence ID" value="AOM82325.1"/>
    <property type="molecule type" value="Genomic_DNA"/>
</dbReference>
<dbReference type="GO" id="GO:0046872">
    <property type="term" value="F:metal ion binding"/>
    <property type="evidence" value="ECO:0007669"/>
    <property type="project" value="UniProtKB-KW"/>
</dbReference>
<keyword evidence="2" id="KW-0479">Metal-binding</keyword>
<gene>
    <name evidence="4" type="primary">ysnB</name>
    <name evidence="4" type="ORF">BBEV_0955</name>
</gene>
<dbReference type="InterPro" id="IPR029052">
    <property type="entry name" value="Metallo-depent_PP-like"/>
</dbReference>
<organism evidence="4 5">
    <name type="scientific">Salisediminibacterium beveridgei</name>
    <dbReference type="NCBI Taxonomy" id="632773"/>
    <lineage>
        <taxon>Bacteria</taxon>
        <taxon>Bacillati</taxon>
        <taxon>Bacillota</taxon>
        <taxon>Bacilli</taxon>
        <taxon>Bacillales</taxon>
        <taxon>Bacillaceae</taxon>
        <taxon>Salisediminibacterium</taxon>
    </lineage>
</organism>
<dbReference type="EC" id="3.1.4.-" evidence="2"/>
<dbReference type="STRING" id="632773.BBEV_0955"/>
<feature type="domain" description="Calcineurin-like phosphoesterase" evidence="3">
    <location>
        <begin position="1"/>
        <end position="144"/>
    </location>
</feature>